<reference evidence="2" key="1">
    <citation type="submission" date="2016-10" db="EMBL/GenBank/DDBJ databases">
        <authorList>
            <person name="Varghese N."/>
            <person name="Submissions S."/>
        </authorList>
    </citation>
    <scope>NUCLEOTIDE SEQUENCE [LARGE SCALE GENOMIC DNA]</scope>
    <source>
        <strain evidence="2">JCM 15604</strain>
    </source>
</reference>
<proteinExistence type="predicted"/>
<sequence>MKMNELVREFITKRTLSSDMELNAPLHEAIYRLEATDKLARELLESNKALLEDLVYWPSLHDMYERSYEYCCGVLGCFLIAQFQSSEALCRTAIEGAVNLHYTSLGDSLSKQIAYFKNHLETERKQNINWKNSVASSSHSEELKQYHFEKIDQKNIALNNYEDMLRESLSLVQVSFDDINEKWPSIFDRFCAINDEIGYRTIYAALCSQAHNDAEDALNKIYARVCASVDGLDEAHFIEQYNFSLYMALMAIKYHIFASAMYIAKLEISAEPLIEHYKKVMDAITLVTENGPRLVREKITVRQGSNYALKSLTSFAGTG</sequence>
<accession>A0A1I5M5Q6</accession>
<evidence type="ECO:0000313" key="1">
    <source>
        <dbReference type="EMBL" id="SFP04657.1"/>
    </source>
</evidence>
<evidence type="ECO:0000313" key="2">
    <source>
        <dbReference type="Proteomes" id="UP000182025"/>
    </source>
</evidence>
<keyword evidence="2" id="KW-1185">Reference proteome</keyword>
<gene>
    <name evidence="1" type="ORF">SAMN05216177_10136</name>
</gene>
<dbReference type="OrthoDB" id="7056369at2"/>
<protein>
    <submittedName>
        <fullName evidence="1">Uncharacterized protein</fullName>
    </submittedName>
</protein>
<dbReference type="InterPro" id="IPR043733">
    <property type="entry name" value="DUF5677"/>
</dbReference>
<dbReference type="Proteomes" id="UP000182025">
    <property type="component" value="Unassembled WGS sequence"/>
</dbReference>
<name>A0A1I5M5Q6_9GAMM</name>
<dbReference type="Pfam" id="PF18928">
    <property type="entry name" value="DUF5677"/>
    <property type="match status" value="1"/>
</dbReference>
<dbReference type="AlphaFoldDB" id="A0A1I5M5Q6"/>
<organism evidence="1 2">
    <name type="scientific">Ectopseudomonas toyotomiensis</name>
    <dbReference type="NCBI Taxonomy" id="554344"/>
    <lineage>
        <taxon>Bacteria</taxon>
        <taxon>Pseudomonadati</taxon>
        <taxon>Pseudomonadota</taxon>
        <taxon>Gammaproteobacteria</taxon>
        <taxon>Pseudomonadales</taxon>
        <taxon>Pseudomonadaceae</taxon>
        <taxon>Ectopseudomonas</taxon>
    </lineage>
</organism>
<dbReference type="EMBL" id="FOXK01000001">
    <property type="protein sequence ID" value="SFP04657.1"/>
    <property type="molecule type" value="Genomic_DNA"/>
</dbReference>
<dbReference type="RefSeq" id="WP_099481796.1">
    <property type="nucleotide sequence ID" value="NZ_FOXK01000001.1"/>
</dbReference>